<evidence type="ECO:0000313" key="2">
    <source>
        <dbReference type="Proteomes" id="UP000252085"/>
    </source>
</evidence>
<protein>
    <submittedName>
        <fullName evidence="1">Uncharacterized protein</fullName>
    </submittedName>
</protein>
<proteinExistence type="predicted"/>
<dbReference type="Proteomes" id="UP000252085">
    <property type="component" value="Unassembled WGS sequence"/>
</dbReference>
<accession>A0A367S1F0</accession>
<comment type="caution">
    <text evidence="1">The sequence shown here is derived from an EMBL/GenBank/DDBJ whole genome shotgun (WGS) entry which is preliminary data.</text>
</comment>
<sequence>MTNLFSKMIQVGIKTSPLQAILLFVNQAIAKFFQPKWESYLYVILPHPTEAKILMLSERGSYFLPHVRVNKSIDYANFITIKSEIEPELGFSVNILYYASQDYDKSKRQIC</sequence>
<organism evidence="1 2">
    <name type="scientific">Nostoc punctiforme NIES-2108</name>
    <dbReference type="NCBI Taxonomy" id="1356359"/>
    <lineage>
        <taxon>Bacteria</taxon>
        <taxon>Bacillati</taxon>
        <taxon>Cyanobacteriota</taxon>
        <taxon>Cyanophyceae</taxon>
        <taxon>Nostocales</taxon>
        <taxon>Nostocaceae</taxon>
        <taxon>Nostoc</taxon>
    </lineage>
</organism>
<gene>
    <name evidence="1" type="ORF">A6769_38590</name>
</gene>
<evidence type="ECO:0000313" key="1">
    <source>
        <dbReference type="EMBL" id="RCJ41901.1"/>
    </source>
</evidence>
<dbReference type="AlphaFoldDB" id="A0A367S1F0"/>
<reference evidence="1 2" key="1">
    <citation type="submission" date="2016-04" db="EMBL/GenBank/DDBJ databases">
        <authorList>
            <person name="Evans L.H."/>
            <person name="Alamgir A."/>
            <person name="Owens N."/>
            <person name="Weber N.D."/>
            <person name="Virtaneva K."/>
            <person name="Barbian K."/>
            <person name="Babar A."/>
            <person name="Rosenke K."/>
        </authorList>
    </citation>
    <scope>NUCLEOTIDE SEQUENCE [LARGE SCALE GENOMIC DNA]</scope>
    <source>
        <strain evidence="1">NIES-2108</strain>
    </source>
</reference>
<name>A0A367S1F0_NOSPU</name>
<dbReference type="EMBL" id="LXQE01000028">
    <property type="protein sequence ID" value="RCJ41901.1"/>
    <property type="molecule type" value="Genomic_DNA"/>
</dbReference>